<sequence length="202" mass="21523">MWDNGDDDVPASAVEPTLARGGDDQASLDFLAVDYGGSQDSTDIDFLVTDNDGGEDGPRDALPPCADSEPPETGTGLDAICPRTEHDDEEPAVSTFTVTNPSGTVSVSALIDGAAHEVELSAALTHLTESELADEILVIAGLARQKALSAQRTFIFESIGQLEGETEKFRDLMEQFLDLPTPEQAAAEEAAVFARRYVHDDK</sequence>
<dbReference type="RefSeq" id="WP_051490627.1">
    <property type="nucleotide sequence ID" value="NZ_UPHN01000149.1"/>
</dbReference>
<dbReference type="Proteomes" id="UP000268285">
    <property type="component" value="Unassembled WGS sequence"/>
</dbReference>
<accession>A0A498R0H3</accession>
<evidence type="ECO:0000256" key="1">
    <source>
        <dbReference type="SAM" id="MobiDB-lite"/>
    </source>
</evidence>
<feature type="region of interest" description="Disordered" evidence="1">
    <location>
        <begin position="1"/>
        <end position="25"/>
    </location>
</feature>
<protein>
    <submittedName>
        <fullName evidence="2">ESX-1 secretion-associated protein EspH</fullName>
    </submittedName>
</protein>
<keyword evidence="3" id="KW-1185">Reference proteome</keyword>
<reference evidence="2 3" key="1">
    <citation type="submission" date="2018-09" db="EMBL/GenBank/DDBJ databases">
        <authorList>
            <person name="Tagini F."/>
        </authorList>
    </citation>
    <scope>NUCLEOTIDE SEQUENCE [LARGE SCALE GENOMIC DNA]</scope>
    <source>
        <strain evidence="2 3">MK142</strain>
    </source>
</reference>
<dbReference type="EMBL" id="UPHU01000001">
    <property type="protein sequence ID" value="VBA54459.1"/>
    <property type="molecule type" value="Genomic_DNA"/>
</dbReference>
<organism evidence="2 3">
    <name type="scientific">Mycobacterium pseudokansasii</name>
    <dbReference type="NCBI Taxonomy" id="2341080"/>
    <lineage>
        <taxon>Bacteria</taxon>
        <taxon>Bacillati</taxon>
        <taxon>Actinomycetota</taxon>
        <taxon>Actinomycetes</taxon>
        <taxon>Mycobacteriales</taxon>
        <taxon>Mycobacteriaceae</taxon>
        <taxon>Mycobacterium</taxon>
    </lineage>
</organism>
<proteinExistence type="predicted"/>
<evidence type="ECO:0000313" key="3">
    <source>
        <dbReference type="Proteomes" id="UP000268285"/>
    </source>
</evidence>
<gene>
    <name evidence="2" type="primary">espH_1</name>
    <name evidence="2" type="ORF">LAUMK142_04671</name>
</gene>
<evidence type="ECO:0000313" key="2">
    <source>
        <dbReference type="EMBL" id="VBA54459.1"/>
    </source>
</evidence>
<dbReference type="OrthoDB" id="4641051at2"/>
<feature type="region of interest" description="Disordered" evidence="1">
    <location>
        <begin position="38"/>
        <end position="78"/>
    </location>
</feature>
<name>A0A498R0H3_9MYCO</name>
<dbReference type="AlphaFoldDB" id="A0A498R0H3"/>